<feature type="compositionally biased region" description="Basic and acidic residues" evidence="1">
    <location>
        <begin position="60"/>
        <end position="75"/>
    </location>
</feature>
<accession>C0E5Z7</accession>
<proteinExistence type="predicted"/>
<dbReference type="HOGENOM" id="CLU_2315536_0_0_11"/>
<reference evidence="2 3" key="1">
    <citation type="submission" date="2009-01" db="EMBL/GenBank/DDBJ databases">
        <authorList>
            <person name="Fulton L."/>
            <person name="Clifton S."/>
            <person name="Chinwalla A.T."/>
            <person name="Mitreva M."/>
            <person name="Sodergren E."/>
            <person name="Weinstock G."/>
            <person name="Clifton S."/>
            <person name="Dooling D.J."/>
            <person name="Fulton B."/>
            <person name="Minx P."/>
            <person name="Pepin K.H."/>
            <person name="Johnson M."/>
            <person name="Bhonagiri V."/>
            <person name="Nash W.E."/>
            <person name="Mardis E.R."/>
            <person name="Wilson R.K."/>
        </authorList>
    </citation>
    <scope>NUCLEOTIDE SEQUENCE [LARGE SCALE GENOMIC DNA]</scope>
    <source>
        <strain evidence="2 3">ATCC 33806</strain>
    </source>
</reference>
<name>C0E5Z7_9CORY</name>
<sequence length="99" mass="11200">MGSAPNRRIQAPYTQNPSLEDTQPNKQGFCFSWDSDQPPRFTQEEISPKPESQLKQTRSSTKETGHTDQTLHDPCRISSKLGFHFKGHAFRTLKPGTQA</sequence>
<dbReference type="AlphaFoldDB" id="C0E5Z7"/>
<evidence type="ECO:0000313" key="2">
    <source>
        <dbReference type="EMBL" id="EEG26030.1"/>
    </source>
</evidence>
<gene>
    <name evidence="2" type="ORF">CORMATOL_02429</name>
</gene>
<evidence type="ECO:0000313" key="3">
    <source>
        <dbReference type="Proteomes" id="UP000006247"/>
    </source>
</evidence>
<evidence type="ECO:0000256" key="1">
    <source>
        <dbReference type="SAM" id="MobiDB-lite"/>
    </source>
</evidence>
<feature type="compositionally biased region" description="Polar residues" evidence="1">
    <location>
        <begin position="12"/>
        <end position="26"/>
    </location>
</feature>
<organism evidence="2 3">
    <name type="scientific">Corynebacterium matruchotii ATCC 33806</name>
    <dbReference type="NCBI Taxonomy" id="566549"/>
    <lineage>
        <taxon>Bacteria</taxon>
        <taxon>Bacillati</taxon>
        <taxon>Actinomycetota</taxon>
        <taxon>Actinomycetes</taxon>
        <taxon>Mycobacteriales</taxon>
        <taxon>Corynebacteriaceae</taxon>
        <taxon>Corynebacterium</taxon>
    </lineage>
</organism>
<dbReference type="Proteomes" id="UP000006247">
    <property type="component" value="Unassembled WGS sequence"/>
</dbReference>
<dbReference type="EMBL" id="ACEB01000039">
    <property type="protein sequence ID" value="EEG26030.1"/>
    <property type="molecule type" value="Genomic_DNA"/>
</dbReference>
<comment type="caution">
    <text evidence="2">The sequence shown here is derived from an EMBL/GenBank/DDBJ whole genome shotgun (WGS) entry which is preliminary data.</text>
</comment>
<protein>
    <submittedName>
        <fullName evidence="2">Uncharacterized protein</fullName>
    </submittedName>
</protein>
<feature type="region of interest" description="Disordered" evidence="1">
    <location>
        <begin position="1"/>
        <end position="75"/>
    </location>
</feature>